<proteinExistence type="predicted"/>
<feature type="compositionally biased region" description="Low complexity" evidence="2">
    <location>
        <begin position="352"/>
        <end position="376"/>
    </location>
</feature>
<organism evidence="3 4">
    <name type="scientific">Tribonema minus</name>
    <dbReference type="NCBI Taxonomy" id="303371"/>
    <lineage>
        <taxon>Eukaryota</taxon>
        <taxon>Sar</taxon>
        <taxon>Stramenopiles</taxon>
        <taxon>Ochrophyta</taxon>
        <taxon>PX clade</taxon>
        <taxon>Xanthophyceae</taxon>
        <taxon>Tribonematales</taxon>
        <taxon>Tribonemataceae</taxon>
        <taxon>Tribonema</taxon>
    </lineage>
</organism>
<feature type="compositionally biased region" description="Gly residues" evidence="2">
    <location>
        <begin position="38"/>
        <end position="50"/>
    </location>
</feature>
<feature type="region of interest" description="Disordered" evidence="2">
    <location>
        <begin position="37"/>
        <end position="63"/>
    </location>
</feature>
<evidence type="ECO:0000313" key="4">
    <source>
        <dbReference type="Proteomes" id="UP000664859"/>
    </source>
</evidence>
<dbReference type="EMBL" id="JAFCMP010000179">
    <property type="protein sequence ID" value="KAG5183975.1"/>
    <property type="molecule type" value="Genomic_DNA"/>
</dbReference>
<evidence type="ECO:0000256" key="1">
    <source>
        <dbReference type="SAM" id="Coils"/>
    </source>
</evidence>
<feature type="compositionally biased region" description="Basic and acidic residues" evidence="2">
    <location>
        <begin position="377"/>
        <end position="388"/>
    </location>
</feature>
<name>A0A835YYZ5_9STRA</name>
<feature type="region of interest" description="Disordered" evidence="2">
    <location>
        <begin position="352"/>
        <end position="407"/>
    </location>
</feature>
<keyword evidence="4" id="KW-1185">Reference proteome</keyword>
<sequence length="407" mass="41447">MEMAGGTAQADAATGATRIGVLVQRMEERLALQRMGGTADGGVESGGQGGNINNSNSEGGAEGDEAMHNFIECMGLAGDTSIPPTILQEASRAFSDALDRATSAADRNRTVAAAKASNMQAVDHDTLAFIGNAAAATAGAVYQRQEDELEAMLARIRERRRADVDAARKEATQRYQQEKEHRAQALMREAEAAHVNDIKSAHDGAVQVAKGTIQRRMQEVAAAKAAEEAAAAKAAEEAAAAKAAREAAAAKAAREAAAAKAAEEAAAAKAAQEAAAAKAAREAAAAKAAREAAAAKAAREAAAAKAAREAAAAKAAEEAAAAKAAEEAAAAKAAREAAAAKAAREAAAAKAAEEAAAAKAAQEAAAAKAAQEAAARATEEADTRARKERERRRRSQLRQQEEDEPGV</sequence>
<keyword evidence="1" id="KW-0175">Coiled coil</keyword>
<feature type="coiled-coil region" evidence="1">
    <location>
        <begin position="224"/>
        <end position="287"/>
    </location>
</feature>
<comment type="caution">
    <text evidence="3">The sequence shown here is derived from an EMBL/GenBank/DDBJ whole genome shotgun (WGS) entry which is preliminary data.</text>
</comment>
<evidence type="ECO:0000256" key="2">
    <source>
        <dbReference type="SAM" id="MobiDB-lite"/>
    </source>
</evidence>
<gene>
    <name evidence="3" type="ORF">JKP88DRAFT_277263</name>
</gene>
<protein>
    <submittedName>
        <fullName evidence="3">Uncharacterized protein</fullName>
    </submittedName>
</protein>
<dbReference type="Proteomes" id="UP000664859">
    <property type="component" value="Unassembled WGS sequence"/>
</dbReference>
<reference evidence="3" key="1">
    <citation type="submission" date="2021-02" db="EMBL/GenBank/DDBJ databases">
        <title>First Annotated Genome of the Yellow-green Alga Tribonema minus.</title>
        <authorList>
            <person name="Mahan K.M."/>
        </authorList>
    </citation>
    <scope>NUCLEOTIDE SEQUENCE</scope>
    <source>
        <strain evidence="3">UTEX B ZZ1240</strain>
    </source>
</reference>
<accession>A0A835YYZ5</accession>
<evidence type="ECO:0000313" key="3">
    <source>
        <dbReference type="EMBL" id="KAG5183975.1"/>
    </source>
</evidence>
<dbReference type="AlphaFoldDB" id="A0A835YYZ5"/>